<sequence>MADKLIALAFRERQIKPRDVLDLAWLSQQNVPIEASLVKKKLVMRGKTRKGFLKNLQVHSGSILASDETKLDFEREMLRFVPKDIRERTLNRKEFWPYVGETIASQIETIGSALNRNSTNGHDSYMKM</sequence>
<dbReference type="AlphaFoldDB" id="A0A6L9MVZ5"/>
<dbReference type="Pfam" id="PF08843">
    <property type="entry name" value="AbiEii"/>
    <property type="match status" value="1"/>
</dbReference>
<dbReference type="InterPro" id="IPR014942">
    <property type="entry name" value="AbiEii"/>
</dbReference>
<comment type="caution">
    <text evidence="1">The sequence shown here is derived from an EMBL/GenBank/DDBJ whole genome shotgun (WGS) entry which is preliminary data.</text>
</comment>
<protein>
    <submittedName>
        <fullName evidence="1">Uncharacterized protein</fullName>
    </submittedName>
</protein>
<organism evidence="1 2">
    <name type="scientific">Alteromonas hispanica</name>
    <dbReference type="NCBI Taxonomy" id="315421"/>
    <lineage>
        <taxon>Bacteria</taxon>
        <taxon>Pseudomonadati</taxon>
        <taxon>Pseudomonadota</taxon>
        <taxon>Gammaproteobacteria</taxon>
        <taxon>Alteromonadales</taxon>
        <taxon>Alteromonadaceae</taxon>
        <taxon>Alteromonas/Salinimonas group</taxon>
        <taxon>Alteromonas</taxon>
    </lineage>
</organism>
<gene>
    <name evidence="1" type="ORF">GTW09_11475</name>
</gene>
<accession>A0A6L9MVZ5</accession>
<dbReference type="Proteomes" id="UP000478837">
    <property type="component" value="Unassembled WGS sequence"/>
</dbReference>
<evidence type="ECO:0000313" key="1">
    <source>
        <dbReference type="EMBL" id="NDW22145.1"/>
    </source>
</evidence>
<keyword evidence="2" id="KW-1185">Reference proteome</keyword>
<dbReference type="EMBL" id="JAAAWP010000006">
    <property type="protein sequence ID" value="NDW22145.1"/>
    <property type="molecule type" value="Genomic_DNA"/>
</dbReference>
<dbReference type="RefSeq" id="WP_163111996.1">
    <property type="nucleotide sequence ID" value="NZ_JAAAWP010000006.1"/>
</dbReference>
<name>A0A6L9MVZ5_9ALTE</name>
<evidence type="ECO:0000313" key="2">
    <source>
        <dbReference type="Proteomes" id="UP000478837"/>
    </source>
</evidence>
<proteinExistence type="predicted"/>
<reference evidence="1 2" key="1">
    <citation type="submission" date="2020-01" db="EMBL/GenBank/DDBJ databases">
        <title>Genomes of bacteria type strains.</title>
        <authorList>
            <person name="Chen J."/>
            <person name="Zhu S."/>
            <person name="Yang J."/>
        </authorList>
    </citation>
    <scope>NUCLEOTIDE SEQUENCE [LARGE SCALE GENOMIC DNA]</scope>
    <source>
        <strain evidence="1 2">LMG 22958</strain>
    </source>
</reference>